<feature type="domain" description="AMP-binding enzyme C-terminal" evidence="4">
    <location>
        <begin position="415"/>
        <end position="495"/>
    </location>
</feature>
<evidence type="ECO:0000259" key="3">
    <source>
        <dbReference type="Pfam" id="PF00501"/>
    </source>
</evidence>
<dbReference type="Pfam" id="PF00501">
    <property type="entry name" value="AMP-binding"/>
    <property type="match status" value="1"/>
</dbReference>
<sequence length="511" mass="56902">MIFESKYPDIKIPQTGVYQYVTSNPEQIPDEKPIFIDGVTGKSCTYGEFKHDSKKFAAGLQDKLGGKVTTANPKFIETELLHQLKDSGASVLIVHPEFIDSAIEVSINAGIPSYNIFLFGDNEVKGYKPYRSVLIGDREIEPVTYTPEEAKSTTAYLLYSSGTTGKQKGIELTHTNINVNLAQLLGTDCFLGSQSIMMGILPFCHIFALTAIIHGTFIYSTTSIVLPCFNVKTFCEAIQNYKINYIHGVPPIINKLVDDPVVQDFDLSSVEMIVSGAAPLSDKLVKKFYEMFNIPILQSYGLTEAALVLHYSGTKNSKIAVPGSIGTLIPNVKAKIISEDGHELGYDEPGELYIQGPNVMKGYLNNKEATDAVFDKDGFFITGDIVYVDEQGNFFIVNRKKEFIKYKGYQVAPAELESILLTHEAVSDAAVIGEYYEAEATEIPVAYVTIKNKYEKSQDLAKNIQYYVDEKVASHKKIRGGVLYIDKIPRSDSGKMLRRILRERLKQDRMC</sequence>
<comment type="similarity">
    <text evidence="1">Belongs to the ATP-dependent AMP-binding enzyme family.</text>
</comment>
<feature type="domain" description="AMP-dependent synthetase/ligase" evidence="3">
    <location>
        <begin position="63"/>
        <end position="364"/>
    </location>
</feature>
<dbReference type="SUPFAM" id="SSF56801">
    <property type="entry name" value="Acetyl-CoA synthetase-like"/>
    <property type="match status" value="1"/>
</dbReference>
<dbReference type="OrthoDB" id="1898221at2759"/>
<dbReference type="AlphaFoldDB" id="A0A9N9NYG5"/>
<name>A0A9N9NYG5_9GLOM</name>
<dbReference type="Gene3D" id="3.30.300.30">
    <property type="match status" value="1"/>
</dbReference>
<keyword evidence="2" id="KW-0436">Ligase</keyword>
<dbReference type="GO" id="GO:0016405">
    <property type="term" value="F:CoA-ligase activity"/>
    <property type="evidence" value="ECO:0007669"/>
    <property type="project" value="TreeGrafter"/>
</dbReference>
<dbReference type="Pfam" id="PF13193">
    <property type="entry name" value="AMP-binding_C"/>
    <property type="match status" value="1"/>
</dbReference>
<evidence type="ECO:0000256" key="2">
    <source>
        <dbReference type="ARBA" id="ARBA00022598"/>
    </source>
</evidence>
<organism evidence="5 6">
    <name type="scientific">Cetraspora pellucida</name>
    <dbReference type="NCBI Taxonomy" id="1433469"/>
    <lineage>
        <taxon>Eukaryota</taxon>
        <taxon>Fungi</taxon>
        <taxon>Fungi incertae sedis</taxon>
        <taxon>Mucoromycota</taxon>
        <taxon>Glomeromycotina</taxon>
        <taxon>Glomeromycetes</taxon>
        <taxon>Diversisporales</taxon>
        <taxon>Gigasporaceae</taxon>
        <taxon>Cetraspora</taxon>
    </lineage>
</organism>
<accession>A0A9N9NYG5</accession>
<dbReference type="Gene3D" id="3.40.50.12780">
    <property type="entry name" value="N-terminal domain of ligase-like"/>
    <property type="match status" value="1"/>
</dbReference>
<dbReference type="Proteomes" id="UP000789759">
    <property type="component" value="Unassembled WGS sequence"/>
</dbReference>
<dbReference type="InterPro" id="IPR000873">
    <property type="entry name" value="AMP-dep_synth/lig_dom"/>
</dbReference>
<comment type="caution">
    <text evidence="5">The sequence shown here is derived from an EMBL/GenBank/DDBJ whole genome shotgun (WGS) entry which is preliminary data.</text>
</comment>
<evidence type="ECO:0000259" key="4">
    <source>
        <dbReference type="Pfam" id="PF13193"/>
    </source>
</evidence>
<gene>
    <name evidence="5" type="ORF">CPELLU_LOCUS15947</name>
</gene>
<dbReference type="EMBL" id="CAJVQA010022176">
    <property type="protein sequence ID" value="CAG8772535.1"/>
    <property type="molecule type" value="Genomic_DNA"/>
</dbReference>
<dbReference type="PANTHER" id="PTHR24096:SF149">
    <property type="entry name" value="AMP-BINDING DOMAIN-CONTAINING PROTEIN-RELATED"/>
    <property type="match status" value="1"/>
</dbReference>
<reference evidence="5" key="1">
    <citation type="submission" date="2021-06" db="EMBL/GenBank/DDBJ databases">
        <authorList>
            <person name="Kallberg Y."/>
            <person name="Tangrot J."/>
            <person name="Rosling A."/>
        </authorList>
    </citation>
    <scope>NUCLEOTIDE SEQUENCE</scope>
    <source>
        <strain evidence="5">FL966</strain>
    </source>
</reference>
<dbReference type="InterPro" id="IPR045851">
    <property type="entry name" value="AMP-bd_C_sf"/>
</dbReference>
<dbReference type="InterPro" id="IPR042099">
    <property type="entry name" value="ANL_N_sf"/>
</dbReference>
<dbReference type="PANTHER" id="PTHR24096">
    <property type="entry name" value="LONG-CHAIN-FATTY-ACID--COA LIGASE"/>
    <property type="match status" value="1"/>
</dbReference>
<evidence type="ECO:0000313" key="5">
    <source>
        <dbReference type="EMBL" id="CAG8772535.1"/>
    </source>
</evidence>
<evidence type="ECO:0000256" key="1">
    <source>
        <dbReference type="ARBA" id="ARBA00006432"/>
    </source>
</evidence>
<evidence type="ECO:0000313" key="6">
    <source>
        <dbReference type="Proteomes" id="UP000789759"/>
    </source>
</evidence>
<protein>
    <submittedName>
        <fullName evidence="5">10276_t:CDS:1</fullName>
    </submittedName>
</protein>
<dbReference type="InterPro" id="IPR025110">
    <property type="entry name" value="AMP-bd_C"/>
</dbReference>
<keyword evidence="6" id="KW-1185">Reference proteome</keyword>
<proteinExistence type="inferred from homology"/>